<dbReference type="FunFam" id="3.40.50.980:FF:000001">
    <property type="entry name" value="Non-ribosomal peptide synthetase"/>
    <property type="match status" value="1"/>
</dbReference>
<reference evidence="5 6" key="1">
    <citation type="submission" date="2019-09" db="EMBL/GenBank/DDBJ databases">
        <title>Whole genome sequence of Photorhabdus heterorhabditis strain ETL (Enterobacteriales: Enterobacteriaceae) a bacterial symbiont of Heterorhabditis zealandica strain ETL (Rhabditida: Heterorhabditidae).</title>
        <authorList>
            <person name="Lulamba T.E."/>
            <person name="Serepa-Dlamini M.H."/>
        </authorList>
    </citation>
    <scope>NUCLEOTIDE SEQUENCE [LARGE SCALE GENOMIC DNA]</scope>
    <source>
        <strain evidence="5 6">ETL</strain>
    </source>
</reference>
<dbReference type="InterPro" id="IPR020845">
    <property type="entry name" value="AMP-binding_CS"/>
</dbReference>
<dbReference type="GO" id="GO:0044550">
    <property type="term" value="P:secondary metabolite biosynthetic process"/>
    <property type="evidence" value="ECO:0007669"/>
    <property type="project" value="TreeGrafter"/>
</dbReference>
<sequence length="472" mass="50820">EPDQRVAICVSRSPAMVVGILAVLKAGGAYVPLDPTYPSERLTHVLRDAASSVILADEAGCAVVGREALAGLTVLDPNILPDQRETNPQIAGLTPRHLAYVIYTSGSTGMPKGVMVEHDSLLNLHGALTARVFSPSSSAPYRVSLNASIAFDAALQNVLGLLNGYTLVIVPQDVRADSAAFLQFLVTTNLDVLDCTPMQLEMLLAAGLSEYNKALVLLIGGEPISIQTWQTIAGMPQLTAYNVYGPTECTVDATLACIEAAHPYPTIGRPLTNTRLYLLDREGHPVPLGAIGELYIGGAGVTRGYLNRPDLTAERFLIDPFSDKPGARMYRTGDLARYLPDGNLDFLGRNDYQVKIRGFRIEPGEIEGRLSAHPAVSDCVVLALGEGQEKRLVAYVVAEAHEELVNSLRTHLSALLPDYMVPSAFVRLDEFPLTPNSKLDRLALPAPDGEAFARQVYEAPQGETEIALAAIW</sequence>
<feature type="non-terminal residue" evidence="5">
    <location>
        <position position="472"/>
    </location>
</feature>
<dbReference type="Gene3D" id="2.30.38.10">
    <property type="entry name" value="Luciferase, Domain 3"/>
    <property type="match status" value="1"/>
</dbReference>
<feature type="domain" description="AMP-binding enzyme C-terminal" evidence="4">
    <location>
        <begin position="365"/>
        <end position="438"/>
    </location>
</feature>
<dbReference type="STRING" id="880156.AM629_21110"/>
<dbReference type="PANTHER" id="PTHR45527">
    <property type="entry name" value="NONRIBOSOMAL PEPTIDE SYNTHETASE"/>
    <property type="match status" value="1"/>
</dbReference>
<dbReference type="InterPro" id="IPR025110">
    <property type="entry name" value="AMP-bd_C"/>
</dbReference>
<evidence type="ECO:0000256" key="2">
    <source>
        <dbReference type="ARBA" id="ARBA00022553"/>
    </source>
</evidence>
<keyword evidence="2" id="KW-0597">Phosphoprotein</keyword>
<dbReference type="CDD" id="cd05930">
    <property type="entry name" value="A_NRPS"/>
    <property type="match status" value="1"/>
</dbReference>
<proteinExistence type="predicted"/>
<organism evidence="5 6">
    <name type="scientific">Photorhabdus heterorhabditis</name>
    <dbReference type="NCBI Taxonomy" id="880156"/>
    <lineage>
        <taxon>Bacteria</taxon>
        <taxon>Pseudomonadati</taxon>
        <taxon>Pseudomonadota</taxon>
        <taxon>Gammaproteobacteria</taxon>
        <taxon>Enterobacterales</taxon>
        <taxon>Morganellaceae</taxon>
        <taxon>Photorhabdus</taxon>
    </lineage>
</organism>
<dbReference type="FunFam" id="2.30.38.10:FF:000001">
    <property type="entry name" value="Non-ribosomal peptide synthetase PvdI"/>
    <property type="match status" value="1"/>
</dbReference>
<dbReference type="InterPro" id="IPR010071">
    <property type="entry name" value="AA_adenyl_dom"/>
</dbReference>
<dbReference type="Proteomes" id="UP000322184">
    <property type="component" value="Unassembled WGS sequence"/>
</dbReference>
<keyword evidence="1" id="KW-0596">Phosphopantetheine</keyword>
<dbReference type="GO" id="GO:0005737">
    <property type="term" value="C:cytoplasm"/>
    <property type="evidence" value="ECO:0007669"/>
    <property type="project" value="TreeGrafter"/>
</dbReference>
<dbReference type="GO" id="GO:0031177">
    <property type="term" value="F:phosphopantetheine binding"/>
    <property type="evidence" value="ECO:0007669"/>
    <property type="project" value="TreeGrafter"/>
</dbReference>
<name>A0A5B0VAQ2_9GAMM</name>
<feature type="domain" description="AMP-dependent synthetase/ligase" evidence="3">
    <location>
        <begin position="2"/>
        <end position="306"/>
    </location>
</feature>
<protein>
    <submittedName>
        <fullName evidence="5">Amino acid adenylation domain-containing protein</fullName>
    </submittedName>
</protein>
<dbReference type="FunFam" id="3.30.300.30:FF:000010">
    <property type="entry name" value="Enterobactin synthetase component F"/>
    <property type="match status" value="1"/>
</dbReference>
<dbReference type="GO" id="GO:0043041">
    <property type="term" value="P:amino acid activation for nonribosomal peptide biosynthetic process"/>
    <property type="evidence" value="ECO:0007669"/>
    <property type="project" value="TreeGrafter"/>
</dbReference>
<dbReference type="InterPro" id="IPR045851">
    <property type="entry name" value="AMP-bd_C_sf"/>
</dbReference>
<dbReference type="Gene3D" id="3.30.300.30">
    <property type="match status" value="1"/>
</dbReference>
<dbReference type="Pfam" id="PF00501">
    <property type="entry name" value="AMP-binding"/>
    <property type="match status" value="1"/>
</dbReference>
<dbReference type="InterPro" id="IPR000873">
    <property type="entry name" value="AMP-dep_synth/lig_dom"/>
</dbReference>
<dbReference type="PANTHER" id="PTHR45527:SF1">
    <property type="entry name" value="FATTY ACID SYNTHASE"/>
    <property type="match status" value="1"/>
</dbReference>
<accession>A0A5B0VAQ2</accession>
<dbReference type="NCBIfam" id="TIGR01733">
    <property type="entry name" value="AA-adenyl-dom"/>
    <property type="match status" value="1"/>
</dbReference>
<evidence type="ECO:0000259" key="4">
    <source>
        <dbReference type="Pfam" id="PF13193"/>
    </source>
</evidence>
<feature type="non-terminal residue" evidence="5">
    <location>
        <position position="1"/>
    </location>
</feature>
<evidence type="ECO:0000313" key="5">
    <source>
        <dbReference type="EMBL" id="KAA1171806.1"/>
    </source>
</evidence>
<comment type="caution">
    <text evidence="5">The sequence shown here is derived from an EMBL/GenBank/DDBJ whole genome shotgun (WGS) entry which is preliminary data.</text>
</comment>
<dbReference type="SUPFAM" id="SSF56801">
    <property type="entry name" value="Acetyl-CoA synthetase-like"/>
    <property type="match status" value="1"/>
</dbReference>
<dbReference type="Pfam" id="PF13193">
    <property type="entry name" value="AMP-binding_C"/>
    <property type="match status" value="1"/>
</dbReference>
<dbReference type="PROSITE" id="PS00455">
    <property type="entry name" value="AMP_BINDING"/>
    <property type="match status" value="1"/>
</dbReference>
<dbReference type="Gene3D" id="3.40.50.980">
    <property type="match status" value="2"/>
</dbReference>
<dbReference type="AlphaFoldDB" id="A0A5B0VAQ2"/>
<evidence type="ECO:0000256" key="1">
    <source>
        <dbReference type="ARBA" id="ARBA00022450"/>
    </source>
</evidence>
<evidence type="ECO:0000313" key="6">
    <source>
        <dbReference type="Proteomes" id="UP000322184"/>
    </source>
</evidence>
<evidence type="ECO:0000259" key="3">
    <source>
        <dbReference type="Pfam" id="PF00501"/>
    </source>
</evidence>
<dbReference type="RefSeq" id="WP_149617635.1">
    <property type="nucleotide sequence ID" value="NZ_CAWPFF010000032.1"/>
</dbReference>
<dbReference type="EMBL" id="VTUW01000127">
    <property type="protein sequence ID" value="KAA1171806.1"/>
    <property type="molecule type" value="Genomic_DNA"/>
</dbReference>
<gene>
    <name evidence="5" type="ORF">F0L16_21620</name>
</gene>